<organism evidence="2 3">
    <name type="scientific">Virgisporangium aurantiacum</name>
    <dbReference type="NCBI Taxonomy" id="175570"/>
    <lineage>
        <taxon>Bacteria</taxon>
        <taxon>Bacillati</taxon>
        <taxon>Actinomycetota</taxon>
        <taxon>Actinomycetes</taxon>
        <taxon>Micromonosporales</taxon>
        <taxon>Micromonosporaceae</taxon>
        <taxon>Virgisporangium</taxon>
    </lineage>
</organism>
<reference evidence="2" key="1">
    <citation type="submission" date="2021-01" db="EMBL/GenBank/DDBJ databases">
        <title>Whole genome shotgun sequence of Virgisporangium aurantiacum NBRC 16421.</title>
        <authorList>
            <person name="Komaki H."/>
            <person name="Tamura T."/>
        </authorList>
    </citation>
    <scope>NUCLEOTIDE SEQUENCE</scope>
    <source>
        <strain evidence="2">NBRC 16421</strain>
    </source>
</reference>
<dbReference type="Proteomes" id="UP000612585">
    <property type="component" value="Unassembled WGS sequence"/>
</dbReference>
<feature type="domain" description="SnoaL-like" evidence="1">
    <location>
        <begin position="12"/>
        <end position="137"/>
    </location>
</feature>
<dbReference type="EMBL" id="BOPG01000053">
    <property type="protein sequence ID" value="GIJ60390.1"/>
    <property type="molecule type" value="Genomic_DNA"/>
</dbReference>
<dbReference type="Gene3D" id="3.10.450.50">
    <property type="match status" value="1"/>
</dbReference>
<proteinExistence type="predicted"/>
<dbReference type="AlphaFoldDB" id="A0A8J3ZEM5"/>
<name>A0A8J3ZEM5_9ACTN</name>
<evidence type="ECO:0000313" key="3">
    <source>
        <dbReference type="Proteomes" id="UP000612585"/>
    </source>
</evidence>
<keyword evidence="3" id="KW-1185">Reference proteome</keyword>
<dbReference type="InterPro" id="IPR037401">
    <property type="entry name" value="SnoaL-like"/>
</dbReference>
<comment type="caution">
    <text evidence="2">The sequence shown here is derived from an EMBL/GenBank/DDBJ whole genome shotgun (WGS) entry which is preliminary data.</text>
</comment>
<evidence type="ECO:0000313" key="2">
    <source>
        <dbReference type="EMBL" id="GIJ60390.1"/>
    </source>
</evidence>
<accession>A0A8J3ZEM5</accession>
<dbReference type="RefSeq" id="WP_204004615.1">
    <property type="nucleotide sequence ID" value="NZ_BOPG01000053.1"/>
</dbReference>
<gene>
    <name evidence="2" type="ORF">Vau01_079060</name>
</gene>
<dbReference type="InterPro" id="IPR032710">
    <property type="entry name" value="NTF2-like_dom_sf"/>
</dbReference>
<evidence type="ECO:0000259" key="1">
    <source>
        <dbReference type="Pfam" id="PF13577"/>
    </source>
</evidence>
<protein>
    <recommendedName>
        <fullName evidence="1">SnoaL-like domain-containing protein</fullName>
    </recommendedName>
</protein>
<dbReference type="Pfam" id="PF13577">
    <property type="entry name" value="SnoaL_4"/>
    <property type="match status" value="1"/>
</dbReference>
<sequence>MSASVAAVTGLYQEVQQFYADQMRLLDGGAVAEWARTFTEDGVFAANALPEPIRGRAAIEAGARAAAEELARSGVRRRHWLGMVSVRPGTDDASLSVHSYALVLATPRGGKPTVHASTSCVDDLVRDGAGWLVRHRRVTRDDLV</sequence>
<dbReference type="SUPFAM" id="SSF54427">
    <property type="entry name" value="NTF2-like"/>
    <property type="match status" value="1"/>
</dbReference>